<dbReference type="EMBL" id="JAPQYE010000004">
    <property type="protein sequence ID" value="MCZ0728416.1"/>
    <property type="molecule type" value="Genomic_DNA"/>
</dbReference>
<dbReference type="SUPFAM" id="SSF53850">
    <property type="entry name" value="Periplasmic binding protein-like II"/>
    <property type="match status" value="1"/>
</dbReference>
<comment type="caution">
    <text evidence="1">The sequence shown here is derived from an EMBL/GenBank/DDBJ whole genome shotgun (WGS) entry which is preliminary data.</text>
</comment>
<dbReference type="CDD" id="cd00648">
    <property type="entry name" value="Periplasmic_Binding_Protein_Type_2"/>
    <property type="match status" value="1"/>
</dbReference>
<proteinExistence type="predicted"/>
<evidence type="ECO:0000313" key="1">
    <source>
        <dbReference type="EMBL" id="MCZ0728416.1"/>
    </source>
</evidence>
<dbReference type="Proteomes" id="UP001084650">
    <property type="component" value="Unassembled WGS sequence"/>
</dbReference>
<evidence type="ECO:0000313" key="2">
    <source>
        <dbReference type="Proteomes" id="UP001084650"/>
    </source>
</evidence>
<name>A0ABT4HDZ0_MYCIR</name>
<gene>
    <name evidence="1" type="ORF">OY187_10170</name>
</gene>
<evidence type="ECO:0008006" key="3">
    <source>
        <dbReference type="Google" id="ProtNLM"/>
    </source>
</evidence>
<sequence length="297" mass="30935">MGQITLGVFSPSVLLDVARRTGALAAAGLDVRDVPVPSSPAQFTSLRAGEFDAVFTSPDNVLAYRFLPANPLGELLDVEIVAGLDRGLGLSLAARPGLDGTPSGGRLAVDVPNSGFAFVCYALLEEIGSSRDDFEIVALGSTPKRAASLRAGECDVTVLNAGNELTARAGGCALLADVTLLGPYLGTVLARVRDAPGAGEIERLQRVLAEVAGRISVGELDDVAADSASRLLRLSPDSAAEHVAVLRDPFRGLIGGAVDVASLETLVALRRRFLPAPQLDDLNARFDELVREEVLTG</sequence>
<organism evidence="1 2">
    <name type="scientific">Mycolicibacterium iranicum</name>
    <name type="common">Mycobacterium iranicum</name>
    <dbReference type="NCBI Taxonomy" id="912594"/>
    <lineage>
        <taxon>Bacteria</taxon>
        <taxon>Bacillati</taxon>
        <taxon>Actinomycetota</taxon>
        <taxon>Actinomycetes</taxon>
        <taxon>Mycobacteriales</taxon>
        <taxon>Mycobacteriaceae</taxon>
        <taxon>Mycolicibacterium</taxon>
    </lineage>
</organism>
<protein>
    <recommendedName>
        <fullName evidence="3">ABC transporter substrate-binding protein</fullName>
    </recommendedName>
</protein>
<dbReference type="RefSeq" id="WP_268785939.1">
    <property type="nucleotide sequence ID" value="NZ_JAPQYE010000004.1"/>
</dbReference>
<keyword evidence="2" id="KW-1185">Reference proteome</keyword>
<accession>A0ABT4HDZ0</accession>
<reference evidence="1" key="1">
    <citation type="submission" date="2022-12" db="EMBL/GenBank/DDBJ databases">
        <title>Whole genome sequence of Mycolicibacterium iranicum strain SBH312.</title>
        <authorList>
            <person name="Jani J."/>
            <person name="Arifin Mustapha Z."/>
            <person name="Ahmed K."/>
            <person name="Kai Ling C."/>
        </authorList>
    </citation>
    <scope>NUCLEOTIDE SEQUENCE</scope>
    <source>
        <strain evidence="1">SBH312</strain>
    </source>
</reference>
<dbReference type="Gene3D" id="3.40.190.10">
    <property type="entry name" value="Periplasmic binding protein-like II"/>
    <property type="match status" value="2"/>
</dbReference>